<protein>
    <recommendedName>
        <fullName evidence="3">YlxR domain-containing protein</fullName>
    </recommendedName>
</protein>
<name>F6EJP6_HOYSD</name>
<evidence type="ECO:0000313" key="2">
    <source>
        <dbReference type="Proteomes" id="UP000009235"/>
    </source>
</evidence>
<dbReference type="AlphaFoldDB" id="F6EJP6"/>
<dbReference type="HOGENOM" id="CLU_209092_0_0_11"/>
<evidence type="ECO:0000313" key="1">
    <source>
        <dbReference type="EMBL" id="AEF40071.1"/>
    </source>
</evidence>
<dbReference type="Proteomes" id="UP000009235">
    <property type="component" value="Chromosome"/>
</dbReference>
<organism evidence="1 2">
    <name type="scientific">Hoyosella subflava (strain DSM 45089 / JCM 17490 / NBRC 109087 / DQS3-9A1)</name>
    <name type="common">Amycolicicoccus subflavus</name>
    <dbReference type="NCBI Taxonomy" id="443218"/>
    <lineage>
        <taxon>Bacteria</taxon>
        <taxon>Bacillati</taxon>
        <taxon>Actinomycetota</taxon>
        <taxon>Actinomycetes</taxon>
        <taxon>Mycobacteriales</taxon>
        <taxon>Hoyosellaceae</taxon>
        <taxon>Hoyosella</taxon>
    </lineage>
</organism>
<proteinExistence type="predicted"/>
<evidence type="ECO:0008006" key="3">
    <source>
        <dbReference type="Google" id="ProtNLM"/>
    </source>
</evidence>
<keyword evidence="2" id="KW-1185">Reference proteome</keyword>
<reference evidence="1 2" key="1">
    <citation type="journal article" date="2011" name="J. Bacteriol.">
        <title>Complete genome sequence of Amycolicicoccus subflavus DQS3-9A1T, an actinomycete isolated from crude oil-polluted soil.</title>
        <authorList>
            <person name="Cai M."/>
            <person name="Chen W.M."/>
            <person name="Nie Y."/>
            <person name="Chi C.Q."/>
            <person name="Wang Y.N."/>
            <person name="Tang Y.Q."/>
            <person name="Li G.Y."/>
            <person name="Wu X.L."/>
        </authorList>
    </citation>
    <scope>NUCLEOTIDE SEQUENCE [LARGE SCALE GENOMIC DNA]</scope>
    <source>
        <strain evidence="2">DSM 45089 / DQS3-9A1</strain>
    </source>
</reference>
<accession>F6EJP6</accession>
<dbReference type="KEGG" id="asd:AS9A_1622"/>
<sequence>MHFDPECLAKAEKRRAFGRALRVSGETDVAALASIIVASGAHVSEETRGGHLS</sequence>
<dbReference type="EMBL" id="CP002786">
    <property type="protein sequence ID" value="AEF40071.1"/>
    <property type="molecule type" value="Genomic_DNA"/>
</dbReference>
<dbReference type="STRING" id="443218.AS9A_1622"/>
<gene>
    <name evidence="1" type="ordered locus">AS9A_1622</name>
</gene>